<keyword evidence="2" id="KW-0805">Transcription regulation</keyword>
<comment type="similarity">
    <text evidence="1">Belongs to the LysR transcriptional regulatory family.</text>
</comment>
<dbReference type="SUPFAM" id="SSF53850">
    <property type="entry name" value="Periplasmic binding protein-like II"/>
    <property type="match status" value="1"/>
</dbReference>
<dbReference type="Pfam" id="PF03466">
    <property type="entry name" value="LysR_substrate"/>
    <property type="match status" value="1"/>
</dbReference>
<dbReference type="Gene3D" id="1.10.10.10">
    <property type="entry name" value="Winged helix-like DNA-binding domain superfamily/Winged helix DNA-binding domain"/>
    <property type="match status" value="1"/>
</dbReference>
<evidence type="ECO:0000313" key="6">
    <source>
        <dbReference type="EMBL" id="MBB5702025.1"/>
    </source>
</evidence>
<dbReference type="PANTHER" id="PTHR30579:SF2">
    <property type="entry name" value="HTH-TYPE TRANSCRIPTIONAL REGULATOR ARGP"/>
    <property type="match status" value="1"/>
</dbReference>
<dbReference type="PRINTS" id="PR00039">
    <property type="entry name" value="HTHLYSR"/>
</dbReference>
<dbReference type="NCBIfam" id="NF009888">
    <property type="entry name" value="PRK13348.1"/>
    <property type="match status" value="1"/>
</dbReference>
<dbReference type="SUPFAM" id="SSF46785">
    <property type="entry name" value="Winged helix' DNA-binding domain"/>
    <property type="match status" value="1"/>
</dbReference>
<dbReference type="NCBIfam" id="NF002964">
    <property type="entry name" value="PRK03635.1"/>
    <property type="match status" value="1"/>
</dbReference>
<dbReference type="PANTHER" id="PTHR30579">
    <property type="entry name" value="TRANSCRIPTIONAL REGULATOR"/>
    <property type="match status" value="1"/>
</dbReference>
<sequence>MIDYSALRAVAMIVQSGSFEKAARALNVTPSAISQRVKHLEERLGAVLIERGSPCTATEKGDWLCRHIEQVGMLERDLLAELPALADAEDPAQKVTLHLATNADSLGTWFLKAISQFSKASDYLFNIAVDDQDHTAEWLQRGRVVAAVTSLSRPVQGCRITPLGILQYRATASPEFIARHFPNGITRETIASAPALTFNQKDRLQDQWVQATIADDAVCPTHWLPSTQAFVDASLSGMGWGMNPVQLVGEHLKTGRLVELIPDTPLDVPLFWQVNRLVADRLARLTQAVVTTARRELAPLPDE</sequence>
<keyword evidence="3" id="KW-0238">DNA-binding</keyword>
<dbReference type="Gene3D" id="3.40.190.290">
    <property type="match status" value="1"/>
</dbReference>
<dbReference type="InterPro" id="IPR036390">
    <property type="entry name" value="WH_DNA-bd_sf"/>
</dbReference>
<dbReference type="RefSeq" id="WP_183651142.1">
    <property type="nucleotide sequence ID" value="NZ_JACIJG010000006.1"/>
</dbReference>
<dbReference type="NCBIfam" id="TIGR03298">
    <property type="entry name" value="argP"/>
    <property type="match status" value="1"/>
</dbReference>
<keyword evidence="7" id="KW-1185">Reference proteome</keyword>
<dbReference type="EMBL" id="JACIJG010000006">
    <property type="protein sequence ID" value="MBB5702025.1"/>
    <property type="molecule type" value="Genomic_DNA"/>
</dbReference>
<dbReference type="Proteomes" id="UP000555546">
    <property type="component" value="Unassembled WGS sequence"/>
</dbReference>
<evidence type="ECO:0000256" key="3">
    <source>
        <dbReference type="ARBA" id="ARBA00023125"/>
    </source>
</evidence>
<dbReference type="PROSITE" id="PS50931">
    <property type="entry name" value="HTH_LYSR"/>
    <property type="match status" value="1"/>
</dbReference>
<evidence type="ECO:0000256" key="1">
    <source>
        <dbReference type="ARBA" id="ARBA00009437"/>
    </source>
</evidence>
<dbReference type="InterPro" id="IPR005119">
    <property type="entry name" value="LysR_subst-bd"/>
</dbReference>
<protein>
    <submittedName>
        <fullName evidence="6">LysR family transcriptional regulator (Chromosome initiation inhibitor)</fullName>
    </submittedName>
</protein>
<organism evidence="6 7">
    <name type="scientific">Brucella daejeonensis</name>
    <dbReference type="NCBI Taxonomy" id="659015"/>
    <lineage>
        <taxon>Bacteria</taxon>
        <taxon>Pseudomonadati</taxon>
        <taxon>Pseudomonadota</taxon>
        <taxon>Alphaproteobacteria</taxon>
        <taxon>Hyphomicrobiales</taxon>
        <taxon>Brucellaceae</taxon>
        <taxon>Brucella/Ochrobactrum group</taxon>
        <taxon>Brucella</taxon>
    </lineage>
</organism>
<dbReference type="InterPro" id="IPR000847">
    <property type="entry name" value="LysR_HTH_N"/>
</dbReference>
<dbReference type="GO" id="GO:0003700">
    <property type="term" value="F:DNA-binding transcription factor activity"/>
    <property type="evidence" value="ECO:0007669"/>
    <property type="project" value="InterPro"/>
</dbReference>
<dbReference type="GO" id="GO:0003677">
    <property type="term" value="F:DNA binding"/>
    <property type="evidence" value="ECO:0007669"/>
    <property type="project" value="UniProtKB-KW"/>
</dbReference>
<feature type="domain" description="HTH lysR-type" evidence="5">
    <location>
        <begin position="2"/>
        <end position="58"/>
    </location>
</feature>
<gene>
    <name evidence="6" type="ORF">FHS76_001900</name>
</gene>
<name>A0A7W9AWR0_9HYPH</name>
<evidence type="ECO:0000259" key="5">
    <source>
        <dbReference type="PROSITE" id="PS50931"/>
    </source>
</evidence>
<evidence type="ECO:0000256" key="4">
    <source>
        <dbReference type="ARBA" id="ARBA00023163"/>
    </source>
</evidence>
<dbReference type="InterPro" id="IPR036388">
    <property type="entry name" value="WH-like_DNA-bd_sf"/>
</dbReference>
<dbReference type="InterPro" id="IPR050176">
    <property type="entry name" value="LTTR"/>
</dbReference>
<keyword evidence="4" id="KW-0804">Transcription</keyword>
<evidence type="ECO:0000313" key="7">
    <source>
        <dbReference type="Proteomes" id="UP000555546"/>
    </source>
</evidence>
<reference evidence="6 7" key="1">
    <citation type="submission" date="2020-08" db="EMBL/GenBank/DDBJ databases">
        <title>Genomic Encyclopedia of Type Strains, Phase IV (KMG-IV): sequencing the most valuable type-strain genomes for metagenomic binning, comparative biology and taxonomic classification.</title>
        <authorList>
            <person name="Goeker M."/>
        </authorList>
    </citation>
    <scope>NUCLEOTIDE SEQUENCE [LARGE SCALE GENOMIC DNA]</scope>
    <source>
        <strain evidence="6 7">DSM 26944</strain>
    </source>
</reference>
<accession>A0A7W9AWR0</accession>
<dbReference type="AlphaFoldDB" id="A0A7W9AWR0"/>
<proteinExistence type="inferred from homology"/>
<dbReference type="Pfam" id="PF00126">
    <property type="entry name" value="HTH_1"/>
    <property type="match status" value="1"/>
</dbReference>
<comment type="caution">
    <text evidence="6">The sequence shown here is derived from an EMBL/GenBank/DDBJ whole genome shotgun (WGS) entry which is preliminary data.</text>
</comment>
<evidence type="ECO:0000256" key="2">
    <source>
        <dbReference type="ARBA" id="ARBA00023015"/>
    </source>
</evidence>
<dbReference type="InterPro" id="IPR017685">
    <property type="entry name" value="ArgP"/>
</dbReference>